<dbReference type="Pfam" id="PF13768">
    <property type="entry name" value="VWA_3"/>
    <property type="match status" value="1"/>
</dbReference>
<evidence type="ECO:0000313" key="4">
    <source>
        <dbReference type="EMBL" id="EKD04274.1"/>
    </source>
</evidence>
<dbReference type="OrthoDB" id="1729737at2759"/>
<dbReference type="PANTHER" id="PTHR45737">
    <property type="entry name" value="VON WILLEBRAND FACTOR A DOMAIN-CONTAINING PROTEIN 5A"/>
    <property type="match status" value="1"/>
</dbReference>
<reference evidence="4 5" key="1">
    <citation type="journal article" date="2012" name="Eukaryot. Cell">
        <title>Genome sequence of the Trichosporon asahii environmental strain CBS 8904.</title>
        <authorList>
            <person name="Yang R.Y."/>
            <person name="Li H.T."/>
            <person name="Zhu H."/>
            <person name="Zhou G.P."/>
            <person name="Wang M."/>
            <person name="Wang L."/>
        </authorList>
    </citation>
    <scope>NUCLEOTIDE SEQUENCE [LARGE SCALE GENOMIC DNA]</scope>
    <source>
        <strain evidence="4 5">CBS 8904</strain>
    </source>
</reference>
<dbReference type="SMART" id="SM00609">
    <property type="entry name" value="VIT"/>
    <property type="match status" value="1"/>
</dbReference>
<feature type="domain" description="VIT" evidence="3">
    <location>
        <begin position="9"/>
        <end position="140"/>
    </location>
</feature>
<organism evidence="4 5">
    <name type="scientific">Trichosporon asahii var. asahii (strain CBS 8904)</name>
    <name type="common">Yeast</name>
    <dbReference type="NCBI Taxonomy" id="1220162"/>
    <lineage>
        <taxon>Eukaryota</taxon>
        <taxon>Fungi</taxon>
        <taxon>Dikarya</taxon>
        <taxon>Basidiomycota</taxon>
        <taxon>Agaricomycotina</taxon>
        <taxon>Tremellomycetes</taxon>
        <taxon>Trichosporonales</taxon>
        <taxon>Trichosporonaceae</taxon>
        <taxon>Trichosporon</taxon>
    </lineage>
</organism>
<evidence type="ECO:0000259" key="3">
    <source>
        <dbReference type="PROSITE" id="PS51468"/>
    </source>
</evidence>
<dbReference type="SMART" id="SM00327">
    <property type="entry name" value="VWA"/>
    <property type="match status" value="1"/>
</dbReference>
<sequence length="999" mass="106222">MAYGRTVLNVACFYTIAAETHHLPQVAVKAHSTILSTTSRTTLTQTFSNANNYIIEEATYVFPLYEGVSVVRFKATVGERVIEGVVKEREEAKQEYEAAKDAGFTAALMEQTLEAADVFTTKIGNIPPKSTFQVDIEFIGELKQDLQTEGIRFTLPAELYPRYGNAQVEESDFDQNKSGFEATVDIQLPEGITIKTVQSPSHPIDVSIGNLSTDQDAAPSFSRASATLSKKETNLDTDLVIVITPSKTGDPTALLETHATLPNQRALMTSLVPKFTLPAETPEIIFVCDRSGSMQSNIPDLKRALNIFLKSLPQGVAFNICSFGSRFSFLWPKSRLYDQKSVDEATRHVATFDANYGGTEMYRPLEATFKQRLHHGYNLEVFLLTDGEIWDEENVFRLINEASEKGNGDLRVFSLGIGSGASTSLVEGVARAGNGFAQFVADGENMDKKVVRMLKASLFPHINNFKLEIDYEGAGGESDDFELIDAASTVVDFESEKSEKPKKATISLFDTSAKIDDAPPPEVKPLPTFAEQPYLQTPSSIPPLFPGSRSTVYVLLNEGAPHKNIKSVALTAPSKYGELRLEIPVTDVGRGTTLHQLAARKECRELEEGRGFISRAPDADGKTGAARFGPVWDKIIQREAVHLGLRYQVANKWCSFVAIEKMPDGTEFKAGSTHEKAEGSLYSDGYPLGSARGGAAGGGIRKAKAAKGFGFGGLSFRSKSLVVGSAPPPPPAPAPAARFTPSAAPAPAARFTPSAVDAICTRGYEMPAQSQPVLFGAAAAPPAPKPSLFGGGGGLFGQRSGGGLFGGFGSKGSSSKGSAFESSAPMQASDALFGAAPPPALAPQPTGASPALFGRSASPPGSTKRVGIQSSSPPVAAAPPAASAFTFGSFAPQAEAAEVSAPSSSPLETLTALQRFDGSWGWTADLERITGVTFEDAKSAAPSIADDALPTALAIAYFRAKLADDADVWELMVGKAEAWLASKVINAEVAVEAVAKLIK</sequence>
<protein>
    <recommendedName>
        <fullName evidence="6">von Willebrand domain-containing protein</fullName>
    </recommendedName>
</protein>
<dbReference type="OMA" id="QRAIMTT"/>
<dbReference type="HOGENOM" id="CLU_003826_2_0_1"/>
<dbReference type="eggNOG" id="ENOG502QRPK">
    <property type="taxonomic scope" value="Eukaryota"/>
</dbReference>
<dbReference type="Proteomes" id="UP000006757">
    <property type="component" value="Unassembled WGS sequence"/>
</dbReference>
<evidence type="ECO:0008006" key="6">
    <source>
        <dbReference type="Google" id="ProtNLM"/>
    </source>
</evidence>
<dbReference type="PROSITE" id="PS51468">
    <property type="entry name" value="VIT"/>
    <property type="match status" value="1"/>
</dbReference>
<evidence type="ECO:0000256" key="1">
    <source>
        <dbReference type="SAM" id="MobiDB-lite"/>
    </source>
</evidence>
<dbReference type="Pfam" id="PF08487">
    <property type="entry name" value="VIT"/>
    <property type="match status" value="1"/>
</dbReference>
<dbReference type="SUPFAM" id="SSF53300">
    <property type="entry name" value="vWA-like"/>
    <property type="match status" value="1"/>
</dbReference>
<name>K1WTQ9_TRIAC</name>
<comment type="caution">
    <text evidence="4">The sequence shown here is derived from an EMBL/GenBank/DDBJ whole genome shotgun (WGS) entry which is preliminary data.</text>
</comment>
<keyword evidence="5" id="KW-1185">Reference proteome</keyword>
<dbReference type="InterPro" id="IPR036465">
    <property type="entry name" value="vWFA_dom_sf"/>
</dbReference>
<proteinExistence type="predicted"/>
<feature type="domain" description="VWFA" evidence="2">
    <location>
        <begin position="283"/>
        <end position="462"/>
    </location>
</feature>
<gene>
    <name evidence="4" type="ORF">A1Q2_01417</name>
</gene>
<dbReference type="EMBL" id="AMBO01000228">
    <property type="protein sequence ID" value="EKD04274.1"/>
    <property type="molecule type" value="Genomic_DNA"/>
</dbReference>
<evidence type="ECO:0000259" key="2">
    <source>
        <dbReference type="PROSITE" id="PS50234"/>
    </source>
</evidence>
<dbReference type="InParanoid" id="K1WTQ9"/>
<dbReference type="AlphaFoldDB" id="K1WTQ9"/>
<dbReference type="Gene3D" id="3.40.50.410">
    <property type="entry name" value="von Willebrand factor, type A domain"/>
    <property type="match status" value="1"/>
</dbReference>
<feature type="region of interest" description="Disordered" evidence="1">
    <location>
        <begin position="831"/>
        <end position="874"/>
    </location>
</feature>
<dbReference type="InterPro" id="IPR002035">
    <property type="entry name" value="VWF_A"/>
</dbReference>
<dbReference type="PROSITE" id="PS50234">
    <property type="entry name" value="VWFA"/>
    <property type="match status" value="1"/>
</dbReference>
<evidence type="ECO:0000313" key="5">
    <source>
        <dbReference type="Proteomes" id="UP000006757"/>
    </source>
</evidence>
<dbReference type="InterPro" id="IPR013694">
    <property type="entry name" value="VIT"/>
</dbReference>
<dbReference type="STRING" id="1220162.K1WTQ9"/>
<dbReference type="PANTHER" id="PTHR45737:SF6">
    <property type="entry name" value="VON WILLEBRAND FACTOR A DOMAIN-CONTAINING PROTEIN 5A"/>
    <property type="match status" value="1"/>
</dbReference>
<accession>K1WTQ9</accession>